<evidence type="ECO:0000313" key="2">
    <source>
        <dbReference type="EMBL" id="RNA17042.1"/>
    </source>
</evidence>
<dbReference type="AlphaFoldDB" id="A0A3M7R0B9"/>
<comment type="caution">
    <text evidence="2">The sequence shown here is derived from an EMBL/GenBank/DDBJ whole genome shotgun (WGS) entry which is preliminary data.</text>
</comment>
<keyword evidence="3" id="KW-1185">Reference proteome</keyword>
<proteinExistence type="predicted"/>
<organism evidence="2 3">
    <name type="scientific">Brachionus plicatilis</name>
    <name type="common">Marine rotifer</name>
    <name type="synonym">Brachionus muelleri</name>
    <dbReference type="NCBI Taxonomy" id="10195"/>
    <lineage>
        <taxon>Eukaryota</taxon>
        <taxon>Metazoa</taxon>
        <taxon>Spiralia</taxon>
        <taxon>Gnathifera</taxon>
        <taxon>Rotifera</taxon>
        <taxon>Eurotatoria</taxon>
        <taxon>Monogononta</taxon>
        <taxon>Pseudotrocha</taxon>
        <taxon>Ploima</taxon>
        <taxon>Brachionidae</taxon>
        <taxon>Brachionus</taxon>
    </lineage>
</organism>
<dbReference type="EMBL" id="REGN01004550">
    <property type="protein sequence ID" value="RNA17042.1"/>
    <property type="molecule type" value="Genomic_DNA"/>
</dbReference>
<protein>
    <submittedName>
        <fullName evidence="2">Uncharacterized protein</fullName>
    </submittedName>
</protein>
<evidence type="ECO:0000313" key="3">
    <source>
        <dbReference type="Proteomes" id="UP000276133"/>
    </source>
</evidence>
<keyword evidence="1" id="KW-0812">Transmembrane</keyword>
<accession>A0A3M7R0B9</accession>
<keyword evidence="1" id="KW-0472">Membrane</keyword>
<feature type="transmembrane region" description="Helical" evidence="1">
    <location>
        <begin position="68"/>
        <end position="89"/>
    </location>
</feature>
<name>A0A3M7R0B9_BRAPC</name>
<sequence length="109" mass="12557">MYKLTIDLNGEEIGAYTSFAVARYSKIFFSPFCGRPFHSRSVLWPAFLKTVHRPELNKKFNYKKKKSLVIFGRWYFLFVCGHLAAKLAGQIAAKNRPCNGPVFLGRIQH</sequence>
<keyword evidence="1" id="KW-1133">Transmembrane helix</keyword>
<dbReference type="Proteomes" id="UP000276133">
    <property type="component" value="Unassembled WGS sequence"/>
</dbReference>
<reference evidence="2 3" key="1">
    <citation type="journal article" date="2018" name="Sci. Rep.">
        <title>Genomic signatures of local adaptation to the degree of environmental predictability in rotifers.</title>
        <authorList>
            <person name="Franch-Gras L."/>
            <person name="Hahn C."/>
            <person name="Garcia-Roger E.M."/>
            <person name="Carmona M.J."/>
            <person name="Serra M."/>
            <person name="Gomez A."/>
        </authorList>
    </citation>
    <scope>NUCLEOTIDE SEQUENCE [LARGE SCALE GENOMIC DNA]</scope>
    <source>
        <strain evidence="2">HYR1</strain>
    </source>
</reference>
<gene>
    <name evidence="2" type="ORF">BpHYR1_018052</name>
</gene>
<evidence type="ECO:0000256" key="1">
    <source>
        <dbReference type="SAM" id="Phobius"/>
    </source>
</evidence>